<keyword evidence="2" id="KW-1185">Reference proteome</keyword>
<evidence type="ECO:0000313" key="2">
    <source>
        <dbReference type="Proteomes" id="UP001055811"/>
    </source>
</evidence>
<proteinExistence type="predicted"/>
<dbReference type="EMBL" id="CM042012">
    <property type="protein sequence ID" value="KAI3749329.1"/>
    <property type="molecule type" value="Genomic_DNA"/>
</dbReference>
<gene>
    <name evidence="1" type="ORF">L2E82_19937</name>
</gene>
<protein>
    <submittedName>
        <fullName evidence="1">Uncharacterized protein</fullName>
    </submittedName>
</protein>
<organism evidence="1 2">
    <name type="scientific">Cichorium intybus</name>
    <name type="common">Chicory</name>
    <dbReference type="NCBI Taxonomy" id="13427"/>
    <lineage>
        <taxon>Eukaryota</taxon>
        <taxon>Viridiplantae</taxon>
        <taxon>Streptophyta</taxon>
        <taxon>Embryophyta</taxon>
        <taxon>Tracheophyta</taxon>
        <taxon>Spermatophyta</taxon>
        <taxon>Magnoliopsida</taxon>
        <taxon>eudicotyledons</taxon>
        <taxon>Gunneridae</taxon>
        <taxon>Pentapetalae</taxon>
        <taxon>asterids</taxon>
        <taxon>campanulids</taxon>
        <taxon>Asterales</taxon>
        <taxon>Asteraceae</taxon>
        <taxon>Cichorioideae</taxon>
        <taxon>Cichorieae</taxon>
        <taxon>Cichoriinae</taxon>
        <taxon>Cichorium</taxon>
    </lineage>
</organism>
<accession>A0ACB9DRQ2</accession>
<comment type="caution">
    <text evidence="1">The sequence shown here is derived from an EMBL/GenBank/DDBJ whole genome shotgun (WGS) entry which is preliminary data.</text>
</comment>
<dbReference type="Proteomes" id="UP001055811">
    <property type="component" value="Linkage Group LG04"/>
</dbReference>
<reference evidence="2" key="1">
    <citation type="journal article" date="2022" name="Mol. Ecol. Resour.">
        <title>The genomes of chicory, endive, great burdock and yacon provide insights into Asteraceae palaeo-polyploidization history and plant inulin production.</title>
        <authorList>
            <person name="Fan W."/>
            <person name="Wang S."/>
            <person name="Wang H."/>
            <person name="Wang A."/>
            <person name="Jiang F."/>
            <person name="Liu H."/>
            <person name="Zhao H."/>
            <person name="Xu D."/>
            <person name="Zhang Y."/>
        </authorList>
    </citation>
    <scope>NUCLEOTIDE SEQUENCE [LARGE SCALE GENOMIC DNA]</scope>
    <source>
        <strain evidence="2">cv. Punajuju</strain>
    </source>
</reference>
<sequence length="85" mass="9686">MYIVRLPNKVVTTTEPFHHGSEGKKDIFPINTPSSPMTTIEVVWSERELEMAFNASKAGEWGFVVNAAAITDMLRRRFVDRAFEL</sequence>
<evidence type="ECO:0000313" key="1">
    <source>
        <dbReference type="EMBL" id="KAI3749329.1"/>
    </source>
</evidence>
<reference evidence="1 2" key="2">
    <citation type="journal article" date="2022" name="Mol. Ecol. Resour.">
        <title>The genomes of chicory, endive, great burdock and yacon provide insights into Asteraceae paleo-polyploidization history and plant inulin production.</title>
        <authorList>
            <person name="Fan W."/>
            <person name="Wang S."/>
            <person name="Wang H."/>
            <person name="Wang A."/>
            <person name="Jiang F."/>
            <person name="Liu H."/>
            <person name="Zhao H."/>
            <person name="Xu D."/>
            <person name="Zhang Y."/>
        </authorList>
    </citation>
    <scope>NUCLEOTIDE SEQUENCE [LARGE SCALE GENOMIC DNA]</scope>
    <source>
        <strain evidence="2">cv. Punajuju</strain>
        <tissue evidence="1">Leaves</tissue>
    </source>
</reference>
<name>A0ACB9DRQ2_CICIN</name>